<reference evidence="2 3" key="1">
    <citation type="submission" date="2014-11" db="EMBL/GenBank/DDBJ databases">
        <title>Comparative genomic analysis of Cryptosporidium hominis reveals occurrence of genetic recombination in virulent subtypes.</title>
        <authorList>
            <person name="Guo Y."/>
            <person name="Tang K."/>
            <person name="Frace M."/>
            <person name="Li N."/>
            <person name="Roellig D.M."/>
            <person name="Sammons S."/>
            <person name="Knipe K."/>
            <person name="Rowe L."/>
            <person name="Feng Y."/>
            <person name="Xiao L."/>
        </authorList>
    </citation>
    <scope>NUCLEOTIDE SEQUENCE [LARGE SCALE GENOMIC DNA]</scope>
    <source>
        <strain evidence="2">30976</strain>
    </source>
</reference>
<feature type="compositionally biased region" description="Polar residues" evidence="1">
    <location>
        <begin position="256"/>
        <end position="276"/>
    </location>
</feature>
<dbReference type="Gene3D" id="1.10.20.120">
    <property type="match status" value="1"/>
</dbReference>
<gene>
    <name evidence="2" type="ORF">GY17_00001107</name>
</gene>
<reference evidence="2 3" key="2">
    <citation type="submission" date="2017-10" db="EMBL/GenBank/DDBJ databases">
        <title>Consistent, comparative and evidence-based genome annotation and re-annotation for the closely-related species, Cryptosporidium parvum, C. hominis and C. tyzzeri.</title>
        <authorList>
            <person name="Baptista R.P."/>
            <person name="Li Y."/>
            <person name="Sateriale A."/>
            <person name="Striepen B."/>
            <person name="Kissinger J.C."/>
        </authorList>
    </citation>
    <scope>NUCLEOTIDE SEQUENCE [LARGE SCALE GENOMIC DNA]</scope>
    <source>
        <strain evidence="2">30976</strain>
    </source>
</reference>
<dbReference type="EMBL" id="JTAI01000044">
    <property type="protein sequence ID" value="PPS97228.1"/>
    <property type="molecule type" value="Genomic_DNA"/>
</dbReference>
<evidence type="ECO:0000313" key="3">
    <source>
        <dbReference type="Proteomes" id="UP001429100"/>
    </source>
</evidence>
<comment type="caution">
    <text evidence="2">The sequence shown here is derived from an EMBL/GenBank/DDBJ whole genome shotgun (WGS) entry which is preliminary data.</text>
</comment>
<proteinExistence type="predicted"/>
<organism evidence="2 3">
    <name type="scientific">Cryptosporidium hominis</name>
    <dbReference type="NCBI Taxonomy" id="237895"/>
    <lineage>
        <taxon>Eukaryota</taxon>
        <taxon>Sar</taxon>
        <taxon>Alveolata</taxon>
        <taxon>Apicomplexa</taxon>
        <taxon>Conoidasida</taxon>
        <taxon>Coccidia</taxon>
        <taxon>Eucoccidiorida</taxon>
        <taxon>Eimeriorina</taxon>
        <taxon>Cryptosporidiidae</taxon>
        <taxon>Cryptosporidium</taxon>
    </lineage>
</organism>
<feature type="region of interest" description="Disordered" evidence="1">
    <location>
        <begin position="288"/>
        <end position="308"/>
    </location>
</feature>
<accession>A0ABX5BFP0</accession>
<feature type="region of interest" description="Disordered" evidence="1">
    <location>
        <begin position="255"/>
        <end position="276"/>
    </location>
</feature>
<name>A0ABX5BFP0_CRYHO</name>
<protein>
    <submittedName>
        <fullName evidence="2">Ribonuclease H2 subunit B</fullName>
    </submittedName>
</protein>
<dbReference type="Proteomes" id="UP001429100">
    <property type="component" value="Unassembled WGS sequence"/>
</dbReference>
<evidence type="ECO:0000313" key="2">
    <source>
        <dbReference type="EMBL" id="PPS97228.1"/>
    </source>
</evidence>
<evidence type="ECO:0000256" key="1">
    <source>
        <dbReference type="SAM" id="MobiDB-lite"/>
    </source>
</evidence>
<sequence length="335" mass="38304">MEYKNKKFVVFPDTNTGLERNLTIITLPHPSVCTLCEYLFDTVNNEVYEIFELSERSSGIKPSAFFGNDCISKLELCGAVNVDTFFFLISALVFARNKKYVNKELSQVVIYYISNLKLELEQSDFNLFDEVKDGILELFQEFLLNTKLIEKIEKVCDISIEEKNSTNSENQPKKFTLNDEKLLNYLSERVIKTAKISTERGLILNDYYSEQGTNSPHTSLSQVPAQEIACDMLFACIPKSLTNVRERLKRRFGEYKTTNDSGNTDKNNISLNKNPKNQYVGVKRGINKRAPPIITKSTPSKRAPPHKSLKLNVNNDVSNGNILEFLKKKKNRINI</sequence>
<keyword evidence="3" id="KW-1185">Reference proteome</keyword>